<dbReference type="NCBIfam" id="NF047698">
    <property type="entry name" value="PP_RS20740_fam"/>
    <property type="match status" value="1"/>
</dbReference>
<name>A0A840U444_9GAMM</name>
<gene>
    <name evidence="1" type="ORF">HNR38_000357</name>
</gene>
<dbReference type="Proteomes" id="UP000591735">
    <property type="component" value="Unassembled WGS sequence"/>
</dbReference>
<proteinExistence type="predicted"/>
<dbReference type="EMBL" id="JACHFE010000001">
    <property type="protein sequence ID" value="MBB5319889.1"/>
    <property type="molecule type" value="Genomic_DNA"/>
</dbReference>
<sequence length="406" mass="46637">MMMDEFADSEAFGGDVDADKIEEVVKSTTFEAWHRPRKHWIRSKQWWAAIDSLRKDPAHEQSSYFNVLTLPGGELLDVRYFHSKLKLDDEKTNVKKLRLVGFINNTKDYEEAQRNLPLLGISQPESKDALIQNDTIDNLSENGVVNRAFRNRGPFEVVNLDYCNSVAPPGVKSRVASIFQILRYQFSYQAKPWVFMFTTRTTRGAVSEDFFGEVFDIIKDNVEKSDDFLNQFFDHYMDSLDGLDDGNTLELKSINECEHHYSEFFILGFLKWIASSAIDSSVKVKLTSVVRYDVEGDQADSDMFSLVLRFEKVGLRGEDPRNLVRIPDDEGGIEPEGLVASRFVRKVKESKKVENMLFGEQESYRSISKDLAAFLDQCGKCIDTFWEDVCRPEVESKGWDLEQIKA</sequence>
<dbReference type="InterPro" id="IPR058085">
    <property type="entry name" value="PP_RS20740-like"/>
</dbReference>
<organism evidence="1 2">
    <name type="scientific">Marinobacter oulmenensis</name>
    <dbReference type="NCBI Taxonomy" id="643747"/>
    <lineage>
        <taxon>Bacteria</taxon>
        <taxon>Pseudomonadati</taxon>
        <taxon>Pseudomonadota</taxon>
        <taxon>Gammaproteobacteria</taxon>
        <taxon>Pseudomonadales</taxon>
        <taxon>Marinobacteraceae</taxon>
        <taxon>Marinobacter</taxon>
    </lineage>
</organism>
<evidence type="ECO:0000313" key="1">
    <source>
        <dbReference type="EMBL" id="MBB5319889.1"/>
    </source>
</evidence>
<dbReference type="AlphaFoldDB" id="A0A840U444"/>
<keyword evidence="2" id="KW-1185">Reference proteome</keyword>
<accession>A0A840U444</accession>
<reference evidence="1 2" key="1">
    <citation type="submission" date="2020-08" db="EMBL/GenBank/DDBJ databases">
        <title>Genomic Encyclopedia of Type Strains, Phase IV (KMG-IV): sequencing the most valuable type-strain genomes for metagenomic binning, comparative biology and taxonomic classification.</title>
        <authorList>
            <person name="Goeker M."/>
        </authorList>
    </citation>
    <scope>NUCLEOTIDE SEQUENCE [LARGE SCALE GENOMIC DNA]</scope>
    <source>
        <strain evidence="1 2">DSM 22359</strain>
    </source>
</reference>
<evidence type="ECO:0000313" key="2">
    <source>
        <dbReference type="Proteomes" id="UP000591735"/>
    </source>
</evidence>
<dbReference type="RefSeq" id="WP_183699153.1">
    <property type="nucleotide sequence ID" value="NZ_JBHSDA010000002.1"/>
</dbReference>
<protein>
    <submittedName>
        <fullName evidence="1">Uncharacterized protein</fullName>
    </submittedName>
</protein>
<comment type="caution">
    <text evidence="1">The sequence shown here is derived from an EMBL/GenBank/DDBJ whole genome shotgun (WGS) entry which is preliminary data.</text>
</comment>